<comment type="subunit">
    <text evidence="2">Interacts with the CDC2 protein kinase to form a serine/threonine kinase holoenzyme complex also known as maturation promoting factor (MPF). The cyclin subunit imparts substrate specificity to the complex.</text>
</comment>
<evidence type="ECO:0000256" key="7">
    <source>
        <dbReference type="RuleBase" id="RU000383"/>
    </source>
</evidence>
<keyword evidence="11" id="KW-1185">Reference proteome</keyword>
<dbReference type="InterPro" id="IPR006671">
    <property type="entry name" value="Cyclin_N"/>
</dbReference>
<protein>
    <recommendedName>
        <fullName evidence="6">B-like cyclin</fullName>
    </recommendedName>
</protein>
<evidence type="ECO:0000256" key="2">
    <source>
        <dbReference type="ARBA" id="ARBA00011177"/>
    </source>
</evidence>
<evidence type="ECO:0000256" key="1">
    <source>
        <dbReference type="ARBA" id="ARBA00006955"/>
    </source>
</evidence>
<dbReference type="InterPro" id="IPR048258">
    <property type="entry name" value="Cyclins_cyclin-box"/>
</dbReference>
<feature type="domain" description="Cyclin-like" evidence="8">
    <location>
        <begin position="186"/>
        <end position="270"/>
    </location>
</feature>
<evidence type="ECO:0000313" key="11">
    <source>
        <dbReference type="Proteomes" id="UP000289738"/>
    </source>
</evidence>
<sequence>MALFMLHPYYAINPSCLFQYPSLQTWHPLPLFSAPYYPLAFSVPFLQREPPSEMETRAAAKRRAITANLTETQPLKRKRVVLGDITNFPTEILDTRKPKYKCLNNAKPKKASVTDKNMKVVKVKVEKEKENVLDDEDDKLNVDPVASDIYVYLRKMELEMNRRPRVDYLERIQKDVTANMRGILVDWLVEVAEEYKLLSDTLYLSISYIDRYLSMNRVTKPYLQLLGVSSMLIAAKYEEINPPHVEEFCFITDNTYKKSEVVEMEANILKSLNFEMGSPTIKTFLRRFNEIACESQKGQKLQFEFLCYYLAELSLLEYGCLKFLPSLVAAAVIFLARFIISPESNPWTLTLYDRTGYNSLQLKECVLILHDLYLVRRGACFQAIRKKYKQHKFKYVANIPSPPQIPNSSFEDDFYEENFYEV</sequence>
<dbReference type="FunFam" id="1.10.472.10:FF:000167">
    <property type="entry name" value="Mitotic cyclin 6"/>
    <property type="match status" value="1"/>
</dbReference>
<evidence type="ECO:0000259" key="9">
    <source>
        <dbReference type="SMART" id="SM01332"/>
    </source>
</evidence>
<accession>A0A445C8H9</accession>
<evidence type="ECO:0000259" key="8">
    <source>
        <dbReference type="SMART" id="SM00385"/>
    </source>
</evidence>
<dbReference type="PROSITE" id="PS00292">
    <property type="entry name" value="CYCLINS"/>
    <property type="match status" value="1"/>
</dbReference>
<keyword evidence="5" id="KW-0131">Cell cycle</keyword>
<feature type="domain" description="Cyclin C-terminal" evidence="9">
    <location>
        <begin position="279"/>
        <end position="402"/>
    </location>
</feature>
<dbReference type="InterPro" id="IPR039361">
    <property type="entry name" value="Cyclin"/>
</dbReference>
<proteinExistence type="inferred from homology"/>
<dbReference type="Pfam" id="PF00134">
    <property type="entry name" value="Cyclin_N"/>
    <property type="match status" value="1"/>
</dbReference>
<dbReference type="STRING" id="3818.A0A445C8H9"/>
<gene>
    <name evidence="10" type="ORF">Ahy_A07g033095</name>
</gene>
<comment type="caution">
    <text evidence="10">The sequence shown here is derived from an EMBL/GenBank/DDBJ whole genome shotgun (WGS) entry which is preliminary data.</text>
</comment>
<evidence type="ECO:0000256" key="6">
    <source>
        <dbReference type="ARBA" id="ARBA00032263"/>
    </source>
</evidence>
<dbReference type="FunFam" id="1.10.472.10:FF:000013">
    <property type="entry name" value="Cyclin A1"/>
    <property type="match status" value="1"/>
</dbReference>
<dbReference type="InterPro" id="IPR013763">
    <property type="entry name" value="Cyclin-like_dom"/>
</dbReference>
<evidence type="ECO:0000256" key="5">
    <source>
        <dbReference type="ARBA" id="ARBA00023306"/>
    </source>
</evidence>
<dbReference type="SUPFAM" id="SSF47954">
    <property type="entry name" value="Cyclin-like"/>
    <property type="match status" value="2"/>
</dbReference>
<comment type="similarity">
    <text evidence="1">Belongs to the cyclin family. Cyclin AB subfamily.</text>
</comment>
<dbReference type="GO" id="GO:0051301">
    <property type="term" value="P:cell division"/>
    <property type="evidence" value="ECO:0007669"/>
    <property type="project" value="UniProtKB-KW"/>
</dbReference>
<dbReference type="Gene3D" id="1.10.472.10">
    <property type="entry name" value="Cyclin-like"/>
    <property type="match status" value="2"/>
</dbReference>
<dbReference type="InterPro" id="IPR036915">
    <property type="entry name" value="Cyclin-like_sf"/>
</dbReference>
<keyword evidence="3" id="KW-0132">Cell division</keyword>
<dbReference type="EMBL" id="SDMP01000007">
    <property type="protein sequence ID" value="RYR47151.1"/>
    <property type="molecule type" value="Genomic_DNA"/>
</dbReference>
<dbReference type="Proteomes" id="UP000289738">
    <property type="component" value="Chromosome A07"/>
</dbReference>
<dbReference type="AlphaFoldDB" id="A0A445C8H9"/>
<dbReference type="SMART" id="SM00385">
    <property type="entry name" value="CYCLIN"/>
    <property type="match status" value="2"/>
</dbReference>
<evidence type="ECO:0000256" key="3">
    <source>
        <dbReference type="ARBA" id="ARBA00022618"/>
    </source>
</evidence>
<keyword evidence="4 7" id="KW-0195">Cyclin</keyword>
<dbReference type="SMART" id="SM01332">
    <property type="entry name" value="Cyclin_C"/>
    <property type="match status" value="1"/>
</dbReference>
<dbReference type="Pfam" id="PF02984">
    <property type="entry name" value="Cyclin_C"/>
    <property type="match status" value="1"/>
</dbReference>
<evidence type="ECO:0000256" key="4">
    <source>
        <dbReference type="ARBA" id="ARBA00023127"/>
    </source>
</evidence>
<dbReference type="PANTHER" id="PTHR10177">
    <property type="entry name" value="CYCLINS"/>
    <property type="match status" value="1"/>
</dbReference>
<name>A0A445C8H9_ARAHY</name>
<dbReference type="InterPro" id="IPR004367">
    <property type="entry name" value="Cyclin_C-dom"/>
</dbReference>
<reference evidence="10 11" key="1">
    <citation type="submission" date="2019-01" db="EMBL/GenBank/DDBJ databases">
        <title>Sequencing of cultivated peanut Arachis hypogaea provides insights into genome evolution and oil improvement.</title>
        <authorList>
            <person name="Chen X."/>
        </authorList>
    </citation>
    <scope>NUCLEOTIDE SEQUENCE [LARGE SCALE GENOMIC DNA]</scope>
    <source>
        <strain evidence="11">cv. Fuhuasheng</strain>
        <tissue evidence="10">Leaves</tissue>
    </source>
</reference>
<feature type="domain" description="Cyclin-like" evidence="8">
    <location>
        <begin position="283"/>
        <end position="371"/>
    </location>
</feature>
<organism evidence="10 11">
    <name type="scientific">Arachis hypogaea</name>
    <name type="common">Peanut</name>
    <dbReference type="NCBI Taxonomy" id="3818"/>
    <lineage>
        <taxon>Eukaryota</taxon>
        <taxon>Viridiplantae</taxon>
        <taxon>Streptophyta</taxon>
        <taxon>Embryophyta</taxon>
        <taxon>Tracheophyta</taxon>
        <taxon>Spermatophyta</taxon>
        <taxon>Magnoliopsida</taxon>
        <taxon>eudicotyledons</taxon>
        <taxon>Gunneridae</taxon>
        <taxon>Pentapetalae</taxon>
        <taxon>rosids</taxon>
        <taxon>fabids</taxon>
        <taxon>Fabales</taxon>
        <taxon>Fabaceae</taxon>
        <taxon>Papilionoideae</taxon>
        <taxon>50 kb inversion clade</taxon>
        <taxon>dalbergioids sensu lato</taxon>
        <taxon>Dalbergieae</taxon>
        <taxon>Pterocarpus clade</taxon>
        <taxon>Arachis</taxon>
    </lineage>
</organism>
<evidence type="ECO:0000313" key="10">
    <source>
        <dbReference type="EMBL" id="RYR47151.1"/>
    </source>
</evidence>